<organism evidence="1">
    <name type="scientific">Rhizophagus irregularis (strain DAOM 181602 / DAOM 197198 / MUCL 43194)</name>
    <name type="common">Arbuscular mycorrhizal fungus</name>
    <name type="synonym">Glomus intraradices</name>
    <dbReference type="NCBI Taxonomy" id="747089"/>
    <lineage>
        <taxon>Eukaryota</taxon>
        <taxon>Fungi</taxon>
        <taxon>Fungi incertae sedis</taxon>
        <taxon>Mucoromycota</taxon>
        <taxon>Glomeromycotina</taxon>
        <taxon>Glomeromycetes</taxon>
        <taxon>Glomerales</taxon>
        <taxon>Glomeraceae</taxon>
        <taxon>Rhizophagus</taxon>
    </lineage>
</organism>
<protein>
    <submittedName>
        <fullName evidence="1">Uncharacterized protein</fullName>
    </submittedName>
</protein>
<reference evidence="1" key="1">
    <citation type="submission" date="2013-07" db="EMBL/GenBank/DDBJ databases">
        <title>The genome of an arbuscular mycorrhizal fungus provides insights into the evolution of the oldest plant symbiosis.</title>
        <authorList>
            <consortium name="DOE Joint Genome Institute"/>
            <person name="Tisserant E."/>
            <person name="Malbreil M."/>
            <person name="Kuo A."/>
            <person name="Kohler A."/>
            <person name="Symeonidi A."/>
            <person name="Balestrini R."/>
            <person name="Charron P."/>
            <person name="Duensing N."/>
            <person name="Frei-dit-Frey N."/>
            <person name="Gianinazzi-Pearson V."/>
            <person name="Gilbert B."/>
            <person name="Handa Y."/>
            <person name="Hijri M."/>
            <person name="Kaul R."/>
            <person name="Kawaguchi M."/>
            <person name="Krajinski F."/>
            <person name="Lammers P."/>
            <person name="Lapierre D."/>
            <person name="Masclaux F.G."/>
            <person name="Murat C."/>
            <person name="Morin E."/>
            <person name="Ndikumana S."/>
            <person name="Pagni M."/>
            <person name="Petitpierre D."/>
            <person name="Requena N."/>
            <person name="Rosikiewicz P."/>
            <person name="Riley R."/>
            <person name="Saito K."/>
            <person name="San Clemente H."/>
            <person name="Shapiro H."/>
            <person name="van Tuinen D."/>
            <person name="Becard G."/>
            <person name="Bonfante P."/>
            <person name="Paszkowski U."/>
            <person name="Shachar-Hill Y."/>
            <person name="Young J.P."/>
            <person name="Sanders I.R."/>
            <person name="Henrissat B."/>
            <person name="Rensing S.A."/>
            <person name="Grigoriev I.V."/>
            <person name="Corradi N."/>
            <person name="Roux C."/>
            <person name="Martin F."/>
        </authorList>
    </citation>
    <scope>NUCLEOTIDE SEQUENCE</scope>
    <source>
        <strain evidence="1">DAOM 197198</strain>
    </source>
</reference>
<evidence type="ECO:0000313" key="1">
    <source>
        <dbReference type="EMBL" id="ESA10400.1"/>
    </source>
</evidence>
<dbReference type="HOGENOM" id="CLU_3143744_0_0_1"/>
<sequence length="49" mass="5321">MTIEYIKNGGWTDEVVVLFPGFPGFPSSLQGKGGAGDRRDGDSECIRFL</sequence>
<accession>U9TQH9</accession>
<dbReference type="EMBL" id="KI287147">
    <property type="protein sequence ID" value="ESA10400.1"/>
    <property type="molecule type" value="Genomic_DNA"/>
</dbReference>
<gene>
    <name evidence="1" type="ORF">GLOINDRAFT_29494</name>
</gene>
<dbReference type="AlphaFoldDB" id="U9TQH9"/>
<name>U9TQH9_RHIID</name>
<proteinExistence type="predicted"/>